<reference evidence="2" key="1">
    <citation type="submission" date="2021-07" db="EMBL/GenBank/DDBJ databases">
        <authorList>
            <person name="Durling M."/>
        </authorList>
    </citation>
    <scope>NUCLEOTIDE SEQUENCE</scope>
</reference>
<protein>
    <submittedName>
        <fullName evidence="2">Uncharacterized protein</fullName>
    </submittedName>
</protein>
<evidence type="ECO:0000256" key="1">
    <source>
        <dbReference type="SAM" id="SignalP"/>
    </source>
</evidence>
<name>A0A9N9KPC6_9HELO</name>
<dbReference type="AlphaFoldDB" id="A0A9N9KPC6"/>
<comment type="caution">
    <text evidence="2">The sequence shown here is derived from an EMBL/GenBank/DDBJ whole genome shotgun (WGS) entry which is preliminary data.</text>
</comment>
<keyword evidence="1" id="KW-0732">Signal</keyword>
<organism evidence="2 3">
    <name type="scientific">Hymenoscyphus fraxineus</name>
    <dbReference type="NCBI Taxonomy" id="746836"/>
    <lineage>
        <taxon>Eukaryota</taxon>
        <taxon>Fungi</taxon>
        <taxon>Dikarya</taxon>
        <taxon>Ascomycota</taxon>
        <taxon>Pezizomycotina</taxon>
        <taxon>Leotiomycetes</taxon>
        <taxon>Helotiales</taxon>
        <taxon>Helotiaceae</taxon>
        <taxon>Hymenoscyphus</taxon>
    </lineage>
</organism>
<gene>
    <name evidence="2" type="ORF">HYFRA_00004789</name>
</gene>
<feature type="signal peptide" evidence="1">
    <location>
        <begin position="1"/>
        <end position="18"/>
    </location>
</feature>
<dbReference type="EMBL" id="CAJVRL010000002">
    <property type="protein sequence ID" value="CAG8949167.1"/>
    <property type="molecule type" value="Genomic_DNA"/>
</dbReference>
<evidence type="ECO:0000313" key="2">
    <source>
        <dbReference type="EMBL" id="CAG8949167.1"/>
    </source>
</evidence>
<keyword evidence="3" id="KW-1185">Reference proteome</keyword>
<proteinExistence type="predicted"/>
<evidence type="ECO:0000313" key="3">
    <source>
        <dbReference type="Proteomes" id="UP000696280"/>
    </source>
</evidence>
<dbReference type="Proteomes" id="UP000696280">
    <property type="component" value="Unassembled WGS sequence"/>
</dbReference>
<feature type="chain" id="PRO_5040442072" evidence="1">
    <location>
        <begin position="19"/>
        <end position="86"/>
    </location>
</feature>
<accession>A0A9N9KPC6</accession>
<sequence length="86" mass="9404">MFSKLAVTALLFIGLTYAAPAVVEARANECPPGAPYQISYKPENPWFGMCTSYDSTYPFACNRGIGPDPAIGIVYRPCTDPYFQTV</sequence>